<dbReference type="InterPro" id="IPR016040">
    <property type="entry name" value="NAD(P)-bd_dom"/>
</dbReference>
<dbReference type="SUPFAM" id="SSF51735">
    <property type="entry name" value="NAD(P)-binding Rossmann-fold domains"/>
    <property type="match status" value="1"/>
</dbReference>
<dbReference type="PANTHER" id="PTHR15020">
    <property type="entry name" value="FLAVIN REDUCTASE-RELATED"/>
    <property type="match status" value="1"/>
</dbReference>
<feature type="domain" description="NAD(P)-binding" evidence="2">
    <location>
        <begin position="52"/>
        <end position="262"/>
    </location>
</feature>
<dbReference type="PANTHER" id="PTHR15020:SF50">
    <property type="entry name" value="UPF0659 PROTEIN YMR090W"/>
    <property type="match status" value="1"/>
</dbReference>
<feature type="region of interest" description="Disordered" evidence="1">
    <location>
        <begin position="1"/>
        <end position="22"/>
    </location>
</feature>
<dbReference type="EMBL" id="HBIP01036516">
    <property type="protein sequence ID" value="CAE0507062.1"/>
    <property type="molecule type" value="Transcribed_RNA"/>
</dbReference>
<gene>
    <name evidence="3" type="ORF">DTER00134_LOCUS22138</name>
</gene>
<dbReference type="CDD" id="cd05243">
    <property type="entry name" value="SDR_a5"/>
    <property type="match status" value="1"/>
</dbReference>
<name>A0A7S3R9U5_DUNTE</name>
<evidence type="ECO:0000313" key="3">
    <source>
        <dbReference type="EMBL" id="CAE0507062.1"/>
    </source>
</evidence>
<dbReference type="AlphaFoldDB" id="A0A7S3R9U5"/>
<dbReference type="Gene3D" id="3.40.50.720">
    <property type="entry name" value="NAD(P)-binding Rossmann-like Domain"/>
    <property type="match status" value="1"/>
</dbReference>
<accession>A0A7S3R9U5</accession>
<proteinExistence type="predicted"/>
<feature type="compositionally biased region" description="Low complexity" evidence="1">
    <location>
        <begin position="9"/>
        <end position="22"/>
    </location>
</feature>
<dbReference type="Pfam" id="PF13460">
    <property type="entry name" value="NAD_binding_10"/>
    <property type="match status" value="1"/>
</dbReference>
<reference evidence="3" key="1">
    <citation type="submission" date="2021-01" db="EMBL/GenBank/DDBJ databases">
        <authorList>
            <person name="Corre E."/>
            <person name="Pelletier E."/>
            <person name="Niang G."/>
            <person name="Scheremetjew M."/>
            <person name="Finn R."/>
            <person name="Kale V."/>
            <person name="Holt S."/>
            <person name="Cochrane G."/>
            <person name="Meng A."/>
            <person name="Brown T."/>
            <person name="Cohen L."/>
        </authorList>
    </citation>
    <scope>NUCLEOTIDE SEQUENCE</scope>
    <source>
        <strain evidence="3">CCMP1320</strain>
    </source>
</reference>
<dbReference type="InterPro" id="IPR036291">
    <property type="entry name" value="NAD(P)-bd_dom_sf"/>
</dbReference>
<protein>
    <recommendedName>
        <fullName evidence="2">NAD(P)-binding domain-containing protein</fullName>
    </recommendedName>
</protein>
<organism evidence="3">
    <name type="scientific">Dunaliella tertiolecta</name>
    <name type="common">Green alga</name>
    <dbReference type="NCBI Taxonomy" id="3047"/>
    <lineage>
        <taxon>Eukaryota</taxon>
        <taxon>Viridiplantae</taxon>
        <taxon>Chlorophyta</taxon>
        <taxon>core chlorophytes</taxon>
        <taxon>Chlorophyceae</taxon>
        <taxon>CS clade</taxon>
        <taxon>Chlamydomonadales</taxon>
        <taxon>Dunaliellaceae</taxon>
        <taxon>Dunaliella</taxon>
    </lineage>
</organism>
<evidence type="ECO:0000259" key="2">
    <source>
        <dbReference type="Pfam" id="PF13460"/>
    </source>
</evidence>
<evidence type="ECO:0000256" key="1">
    <source>
        <dbReference type="SAM" id="MobiDB-lite"/>
    </source>
</evidence>
<sequence length="299" mass="31698">MAALHQKSLANLRPNNTRPNRLASKVPVKSRGQRLVVRAGTLDPGATVLVAGATGGVGQLVCAKLIERGFKVKAVARPRSAKALEGYGPNLQVVQADLKDPTAVGSLFGDIEAIVCATGTTAFPSERWNGNNGPRPTDWEANANLINIAAGAMKASGGNLARFLLVTSAGVERQKELPWAILNLFGVLKYKRDAEELLMKSGLPWTIIRPSRLTDGPYTSFDLNTLLQATAGSRQDVTLSLSDSLAGEASRIAVAEAVVQALTCSQSENKAFALSSKDGEGPGTDETKWKTLFANAQLY</sequence>